<gene>
    <name evidence="4" type="ORF">OOT00_03995</name>
</gene>
<organism evidence="4 5">
    <name type="scientific">Desulfobotulus pelophilus</name>
    <dbReference type="NCBI Taxonomy" id="2823377"/>
    <lineage>
        <taxon>Bacteria</taxon>
        <taxon>Pseudomonadati</taxon>
        <taxon>Thermodesulfobacteriota</taxon>
        <taxon>Desulfobacteria</taxon>
        <taxon>Desulfobacterales</taxon>
        <taxon>Desulfobacteraceae</taxon>
        <taxon>Desulfobotulus</taxon>
    </lineage>
</organism>
<evidence type="ECO:0000259" key="3">
    <source>
        <dbReference type="Pfam" id="PF20250"/>
    </source>
</evidence>
<dbReference type="Pfam" id="PF03961">
    <property type="entry name" value="FapA"/>
    <property type="match status" value="1"/>
</dbReference>
<dbReference type="InterPro" id="IPR046866">
    <property type="entry name" value="FapA_N"/>
</dbReference>
<evidence type="ECO:0000313" key="5">
    <source>
        <dbReference type="Proteomes" id="UP001209681"/>
    </source>
</evidence>
<dbReference type="PANTHER" id="PTHR38032:SF1">
    <property type="entry name" value="RNA-BINDING PROTEIN KHPB N-TERMINAL DOMAIN-CONTAINING PROTEIN"/>
    <property type="match status" value="1"/>
</dbReference>
<feature type="coiled-coil region" evidence="1">
    <location>
        <begin position="674"/>
        <end position="705"/>
    </location>
</feature>
<dbReference type="PANTHER" id="PTHR38032">
    <property type="entry name" value="POLYMERASE-RELATED"/>
    <property type="match status" value="1"/>
</dbReference>
<dbReference type="InterPro" id="IPR046865">
    <property type="entry name" value="FapA_b_solenoid"/>
</dbReference>
<comment type="caution">
    <text evidence="4">The sequence shown here is derived from an EMBL/GenBank/DDBJ whole genome shotgun (WGS) entry which is preliminary data.</text>
</comment>
<evidence type="ECO:0000256" key="1">
    <source>
        <dbReference type="SAM" id="Coils"/>
    </source>
</evidence>
<reference evidence="4 5" key="1">
    <citation type="submission" date="2022-11" db="EMBL/GenBank/DDBJ databases">
        <title>Desulfobotulus tamanensis H1 sp. nov. - anaerobic, alkaliphilic, sulphate reducing bacterium isolated from terrestrial mud volcano.</title>
        <authorList>
            <person name="Frolova A."/>
            <person name="Merkel A.Y."/>
            <person name="Slobodkin A.I."/>
        </authorList>
    </citation>
    <scope>NUCLEOTIDE SEQUENCE [LARGE SCALE GENOMIC DNA]</scope>
    <source>
        <strain evidence="4 5">H1</strain>
    </source>
</reference>
<keyword evidence="1" id="KW-0175">Coiled coil</keyword>
<feature type="compositionally biased region" description="Basic and acidic residues" evidence="2">
    <location>
        <begin position="476"/>
        <end position="487"/>
    </location>
</feature>
<dbReference type="RefSeq" id="WP_265424001.1">
    <property type="nucleotide sequence ID" value="NZ_JAPFPW010000003.1"/>
</dbReference>
<dbReference type="InterPro" id="IPR005646">
    <property type="entry name" value="FapA"/>
</dbReference>
<evidence type="ECO:0000256" key="2">
    <source>
        <dbReference type="SAM" id="MobiDB-lite"/>
    </source>
</evidence>
<evidence type="ECO:0000313" key="4">
    <source>
        <dbReference type="EMBL" id="MCW7753144.1"/>
    </source>
</evidence>
<proteinExistence type="predicted"/>
<feature type="domain" description="Flagellar Assembly Protein A N-terminal region" evidence="3">
    <location>
        <begin position="346"/>
        <end position="515"/>
    </location>
</feature>
<name>A0ABT3N6Q6_9BACT</name>
<accession>A0ABT3N6Q6</accession>
<sequence>MQQPSTEAAKLQEIAHLHRDLAYPVMGKLAVENDLISKEVLQQAIAEMQQRNHSAPTPVTLEEILLERGYISPASMEKLLASTLRFLDRQFCNTAHKEGLLDQNTCEMVLTAQADAYKDGNLVPVSDILIQQNMLTAEKRDRILSRMRAVAPPLSALTHEEKARPSLAQAWNDQDRKREITAGSRKIPPEEMAIARMALQYRFITTDQLQAAIAQWSADQKHPQPRNLSQILTDLEFINRKEISLLHATRLFHETRQMDQIFGRLCQIHSFCSEADIVRALDTQLAKFKRNRTIKLLGNILVENSILTHEQMVYILREQKRVPPTLEPALQSAQKKSAAAPKETEIAVSISEDELSAHILPAPEIRETLTLRDLKEALMNAGVVFGLRPDNELRSWLETPHLRTEPFEAAKGHPPKEPIDGHIRYGFDPDYLKAGKIDEEGNIDYFDRGEVPFVQKGSHLGQRIPPVNGKPGVKVTGEEAPPREPTDVEIRAGNGVELSLDGQSTHALIDGQPHSTLGGKISVFPEMSIDGDVDLKTGHVSFNGAIRIKGSVQPGFQVKASSASATGINDADVQVEGDLVINGGIIGSRIRAGGMVQAKFVVDSEIIAFGDILVEKEIITSVVRSSSRVVLPKGKLIASEAAARGGIEIYEVGTEVAAPSHIFIGVDFYVQSEITRLRSRTEELKKDLEKTQKTIQGEKKRQEDLHRHIAEKAQIVDKNQNLIQKLSAALPHAGDKAASISQHLLHIRQAIEEAETQTSQLFAQQDQTLDTILKAQRNAELLVGEIEEVRNEYKALLQWSKTNRPKPILKVKGNISSGTRITGGKSQMTLKEKARNMIFTEIQTTDYEGEPSWSIRMQNA</sequence>
<feature type="region of interest" description="Disordered" evidence="2">
    <location>
        <begin position="459"/>
        <end position="487"/>
    </location>
</feature>
<dbReference type="Pfam" id="PF20250">
    <property type="entry name" value="FapA_N"/>
    <property type="match status" value="1"/>
</dbReference>
<protein>
    <submittedName>
        <fullName evidence="4">FapA family protein</fullName>
    </submittedName>
</protein>
<dbReference type="Proteomes" id="UP001209681">
    <property type="component" value="Unassembled WGS sequence"/>
</dbReference>
<dbReference type="EMBL" id="JAPFPW010000003">
    <property type="protein sequence ID" value="MCW7753144.1"/>
    <property type="molecule type" value="Genomic_DNA"/>
</dbReference>
<keyword evidence="5" id="KW-1185">Reference proteome</keyword>